<dbReference type="EMBL" id="BMWX01000010">
    <property type="protein sequence ID" value="GGZ40668.1"/>
    <property type="molecule type" value="Genomic_DNA"/>
</dbReference>
<sequence>MAQIDAAKFNIESDSDDKWKSTANENFDSFLVKRFANAGLHFGVQRLINLLAKDSLINSCFPMSLQLINQLAEEDSGIFTSDITLIREIVRTEIEDLPKKLINSSVLSFTDEQKFILKMSHSILHSLEEEFTIKETLNNIALQADLKSKEQNLVNVAAGMQLMVLLSHALAEVEDSKDQWVDMKYKRSLLDEKSVISHFFYGLLYEQLREYPFFEVNKETFVGYIHELSDFVEPLNNAYRLAKNKSYDFTSMSDFMDYAIHVANATETFMAHFKGDSCYTKLFDLSAYEMDVQKYVKMVKHIRQQDFQRSMVEFWLMFGENHDSQKFRNLNFLVELALLKQPDQIISLLNTFIMPISSSSIKRASKFNISFNTYIGVTGGTEYTFDAPSLPPKGNIGMTIPIGFAITWNYHWTVLLSVLDLGSTFNLRLNDDSTYYSDWRPSHFFMPGAGVLYNLKKSPLSFGVNYSYAPHLRSYTDPDNTVYGEVSIARTNFVLLYDIPLFTLFNK</sequence>
<dbReference type="AlphaFoldDB" id="A0A918QD67"/>
<gene>
    <name evidence="1" type="ORF">GCM10007049_37440</name>
</gene>
<name>A0A918QD67_9BACT</name>
<organism evidence="1 2">
    <name type="scientific">Echinicola pacifica</name>
    <dbReference type="NCBI Taxonomy" id="346377"/>
    <lineage>
        <taxon>Bacteria</taxon>
        <taxon>Pseudomonadati</taxon>
        <taxon>Bacteroidota</taxon>
        <taxon>Cytophagia</taxon>
        <taxon>Cytophagales</taxon>
        <taxon>Cyclobacteriaceae</taxon>
        <taxon>Echinicola</taxon>
    </lineage>
</organism>
<keyword evidence="2" id="KW-1185">Reference proteome</keyword>
<accession>A0A918QD67</accession>
<protein>
    <submittedName>
        <fullName evidence="1">Uncharacterized protein</fullName>
    </submittedName>
</protein>
<reference evidence="1" key="1">
    <citation type="journal article" date="2014" name="Int. J. Syst. Evol. Microbiol.">
        <title>Complete genome sequence of Corynebacterium casei LMG S-19264T (=DSM 44701T), isolated from a smear-ripened cheese.</title>
        <authorList>
            <consortium name="US DOE Joint Genome Institute (JGI-PGF)"/>
            <person name="Walter F."/>
            <person name="Albersmeier A."/>
            <person name="Kalinowski J."/>
            <person name="Ruckert C."/>
        </authorList>
    </citation>
    <scope>NUCLEOTIDE SEQUENCE</scope>
    <source>
        <strain evidence="1">KCTC 12368</strain>
    </source>
</reference>
<reference evidence="1" key="2">
    <citation type="submission" date="2020-09" db="EMBL/GenBank/DDBJ databases">
        <authorList>
            <person name="Sun Q."/>
            <person name="Kim S."/>
        </authorList>
    </citation>
    <scope>NUCLEOTIDE SEQUENCE</scope>
    <source>
        <strain evidence="1">KCTC 12368</strain>
    </source>
</reference>
<evidence type="ECO:0000313" key="2">
    <source>
        <dbReference type="Proteomes" id="UP000619457"/>
    </source>
</evidence>
<evidence type="ECO:0000313" key="1">
    <source>
        <dbReference type="EMBL" id="GGZ40668.1"/>
    </source>
</evidence>
<comment type="caution">
    <text evidence="1">The sequence shown here is derived from an EMBL/GenBank/DDBJ whole genome shotgun (WGS) entry which is preliminary data.</text>
</comment>
<proteinExistence type="predicted"/>
<dbReference type="Proteomes" id="UP000619457">
    <property type="component" value="Unassembled WGS sequence"/>
</dbReference>